<evidence type="ECO:0000259" key="2">
    <source>
        <dbReference type="Pfam" id="PF07589"/>
    </source>
</evidence>
<dbReference type="Gene3D" id="2.60.120.260">
    <property type="entry name" value="Galactose-binding domain-like"/>
    <property type="match status" value="1"/>
</dbReference>
<dbReference type="EMBL" id="SJPO01000005">
    <property type="protein sequence ID" value="TWT76887.1"/>
    <property type="molecule type" value="Genomic_DNA"/>
</dbReference>
<feature type="domain" description="Ice-binding protein C-terminal" evidence="2">
    <location>
        <begin position="193"/>
        <end position="216"/>
    </location>
</feature>
<dbReference type="Pfam" id="PF07589">
    <property type="entry name" value="PEP-CTERM"/>
    <property type="match status" value="1"/>
</dbReference>
<dbReference type="RefSeq" id="WP_146587012.1">
    <property type="nucleotide sequence ID" value="NZ_SJPO01000005.1"/>
</dbReference>
<keyword evidence="4" id="KW-1185">Reference proteome</keyword>
<dbReference type="InterPro" id="IPR008979">
    <property type="entry name" value="Galactose-bd-like_sf"/>
</dbReference>
<comment type="caution">
    <text evidence="3">The sequence shown here is derived from an EMBL/GenBank/DDBJ whole genome shotgun (WGS) entry which is preliminary data.</text>
</comment>
<dbReference type="AlphaFoldDB" id="A0A5C5YQ39"/>
<dbReference type="OrthoDB" id="266065at2"/>
<accession>A0A5C5YQ39</accession>
<dbReference type="InterPro" id="IPR013424">
    <property type="entry name" value="Ice-binding_C"/>
</dbReference>
<sequence precursor="true">MKAVLRFNSLFCLVAATACGVSQAEMLVNDFGDGVQSWRFDFGSPLTPILSQDPSQGSPNNAPGALRMEMNFASSQGGSNSFAFTGDLFFPATDLSGFDSVEFDLMVAPGAALDAFGNHGYFQFVSRETDGYSYNSVLGENLPPVTGQWQPYSVPADSMTATRAFTVQLYGGPSQDIDGPITLFIDNIRLTNAVPEPTSLALVGLMSAAAFASRRR</sequence>
<gene>
    <name evidence="3" type="ORF">Pla123a_23110</name>
</gene>
<evidence type="ECO:0000313" key="3">
    <source>
        <dbReference type="EMBL" id="TWT76887.1"/>
    </source>
</evidence>
<evidence type="ECO:0000256" key="1">
    <source>
        <dbReference type="SAM" id="SignalP"/>
    </source>
</evidence>
<reference evidence="3 4" key="1">
    <citation type="submission" date="2019-02" db="EMBL/GenBank/DDBJ databases">
        <title>Deep-cultivation of Planctomycetes and their phenomic and genomic characterization uncovers novel biology.</title>
        <authorList>
            <person name="Wiegand S."/>
            <person name="Jogler M."/>
            <person name="Boedeker C."/>
            <person name="Pinto D."/>
            <person name="Vollmers J."/>
            <person name="Rivas-Marin E."/>
            <person name="Kohn T."/>
            <person name="Peeters S.H."/>
            <person name="Heuer A."/>
            <person name="Rast P."/>
            <person name="Oberbeckmann S."/>
            <person name="Bunk B."/>
            <person name="Jeske O."/>
            <person name="Meyerdierks A."/>
            <person name="Storesund J.E."/>
            <person name="Kallscheuer N."/>
            <person name="Luecker S."/>
            <person name="Lage O.M."/>
            <person name="Pohl T."/>
            <person name="Merkel B.J."/>
            <person name="Hornburger P."/>
            <person name="Mueller R.-W."/>
            <person name="Bruemmer F."/>
            <person name="Labrenz M."/>
            <person name="Spormann A.M."/>
            <person name="Op Den Camp H."/>
            <person name="Overmann J."/>
            <person name="Amann R."/>
            <person name="Jetten M.S.M."/>
            <person name="Mascher T."/>
            <person name="Medema M.H."/>
            <person name="Devos D.P."/>
            <person name="Kaster A.-K."/>
            <person name="Ovreas L."/>
            <person name="Rohde M."/>
            <person name="Galperin M.Y."/>
            <person name="Jogler C."/>
        </authorList>
    </citation>
    <scope>NUCLEOTIDE SEQUENCE [LARGE SCALE GENOMIC DNA]</scope>
    <source>
        <strain evidence="3 4">Pla123a</strain>
    </source>
</reference>
<protein>
    <recommendedName>
        <fullName evidence="2">Ice-binding protein C-terminal domain-containing protein</fullName>
    </recommendedName>
</protein>
<dbReference type="NCBIfam" id="TIGR02595">
    <property type="entry name" value="PEP_CTERM"/>
    <property type="match status" value="1"/>
</dbReference>
<evidence type="ECO:0000313" key="4">
    <source>
        <dbReference type="Proteomes" id="UP000318478"/>
    </source>
</evidence>
<dbReference type="PROSITE" id="PS51257">
    <property type="entry name" value="PROKAR_LIPOPROTEIN"/>
    <property type="match status" value="1"/>
</dbReference>
<feature type="chain" id="PRO_5023139971" description="Ice-binding protein C-terminal domain-containing protein" evidence="1">
    <location>
        <begin position="25"/>
        <end position="216"/>
    </location>
</feature>
<name>A0A5C5YQ39_9BACT</name>
<dbReference type="SUPFAM" id="SSF49785">
    <property type="entry name" value="Galactose-binding domain-like"/>
    <property type="match status" value="1"/>
</dbReference>
<feature type="signal peptide" evidence="1">
    <location>
        <begin position="1"/>
        <end position="24"/>
    </location>
</feature>
<dbReference type="Proteomes" id="UP000318478">
    <property type="component" value="Unassembled WGS sequence"/>
</dbReference>
<proteinExistence type="predicted"/>
<keyword evidence="1" id="KW-0732">Signal</keyword>
<organism evidence="3 4">
    <name type="scientific">Posidoniimonas polymericola</name>
    <dbReference type="NCBI Taxonomy" id="2528002"/>
    <lineage>
        <taxon>Bacteria</taxon>
        <taxon>Pseudomonadati</taxon>
        <taxon>Planctomycetota</taxon>
        <taxon>Planctomycetia</taxon>
        <taxon>Pirellulales</taxon>
        <taxon>Lacipirellulaceae</taxon>
        <taxon>Posidoniimonas</taxon>
    </lineage>
</organism>